<keyword evidence="3" id="KW-1185">Reference proteome</keyword>
<comment type="caution">
    <text evidence="2">The sequence shown here is derived from an EMBL/GenBank/DDBJ whole genome shotgun (WGS) entry which is preliminary data.</text>
</comment>
<reference evidence="2" key="1">
    <citation type="journal article" date="2022" name="Int. J. Mol. Sci.">
        <title>Draft Genome of Tanacetum Coccineum: Genomic Comparison of Closely Related Tanacetum-Family Plants.</title>
        <authorList>
            <person name="Yamashiro T."/>
            <person name="Shiraishi A."/>
            <person name="Nakayama K."/>
            <person name="Satake H."/>
        </authorList>
    </citation>
    <scope>NUCLEOTIDE SEQUENCE</scope>
</reference>
<gene>
    <name evidence="2" type="ORF">Tco_1111855</name>
</gene>
<reference evidence="2" key="2">
    <citation type="submission" date="2022-01" db="EMBL/GenBank/DDBJ databases">
        <authorList>
            <person name="Yamashiro T."/>
            <person name="Shiraishi A."/>
            <person name="Satake H."/>
            <person name="Nakayama K."/>
        </authorList>
    </citation>
    <scope>NUCLEOTIDE SEQUENCE</scope>
</reference>
<evidence type="ECO:0000313" key="3">
    <source>
        <dbReference type="Proteomes" id="UP001151760"/>
    </source>
</evidence>
<feature type="region of interest" description="Disordered" evidence="1">
    <location>
        <begin position="192"/>
        <end position="238"/>
    </location>
</feature>
<dbReference type="Proteomes" id="UP001151760">
    <property type="component" value="Unassembled WGS sequence"/>
</dbReference>
<protein>
    <submittedName>
        <fullName evidence="2">Uncharacterized protein</fullName>
    </submittedName>
</protein>
<evidence type="ECO:0000256" key="1">
    <source>
        <dbReference type="SAM" id="MobiDB-lite"/>
    </source>
</evidence>
<sequence>MDGMWSRHGVRILEIRGYGGGGDMVVLEMDGMWSRYGVRILEIRGYGGGGDMVVSVLDCKHCTHISIVLIISILMARMEFCDKHNMVAFLKKPSGSEEFHQIVDFLADSHISIKIVNEGEQQLTVTVDGQTFAITKASIRRHLQLVDADGISSLPNTEIFDQFSLMGYVSTNDKLTFQKGVHVPLFDSMLVHDQHGQGEGPTLTVESQHTPSASPSTSQPTTSQPTTSQPTTTQPTTS</sequence>
<name>A0ABQ5IQ23_9ASTR</name>
<proteinExistence type="predicted"/>
<dbReference type="EMBL" id="BQNB010020971">
    <property type="protein sequence ID" value="GJU01517.1"/>
    <property type="molecule type" value="Genomic_DNA"/>
</dbReference>
<accession>A0ABQ5IQ23</accession>
<evidence type="ECO:0000313" key="2">
    <source>
        <dbReference type="EMBL" id="GJU01517.1"/>
    </source>
</evidence>
<organism evidence="2 3">
    <name type="scientific">Tanacetum coccineum</name>
    <dbReference type="NCBI Taxonomy" id="301880"/>
    <lineage>
        <taxon>Eukaryota</taxon>
        <taxon>Viridiplantae</taxon>
        <taxon>Streptophyta</taxon>
        <taxon>Embryophyta</taxon>
        <taxon>Tracheophyta</taxon>
        <taxon>Spermatophyta</taxon>
        <taxon>Magnoliopsida</taxon>
        <taxon>eudicotyledons</taxon>
        <taxon>Gunneridae</taxon>
        <taxon>Pentapetalae</taxon>
        <taxon>asterids</taxon>
        <taxon>campanulids</taxon>
        <taxon>Asterales</taxon>
        <taxon>Asteraceae</taxon>
        <taxon>Asteroideae</taxon>
        <taxon>Anthemideae</taxon>
        <taxon>Anthemidinae</taxon>
        <taxon>Tanacetum</taxon>
    </lineage>
</organism>
<feature type="compositionally biased region" description="Low complexity" evidence="1">
    <location>
        <begin position="207"/>
        <end position="238"/>
    </location>
</feature>